<sequence length="395" mass="44102">MQLHIAKVYYIRRSTLAHPENLKGNRSMQIWFALDQQVGCTRIWGVGLRGLTAGIMDGDNVPRRDRVQQLAADIARIQNQIKEEIEDGRVEDDKAIKALGDIAKKAGYQSLEEYETAAFKLLTSEERASIDKVKREVTALDDDMGISHIVFRGLIAVGVLVSGAKLSHLGIEIASTQILVYGLQALGRAIYHALAGATQMAARLITWSQDALAFLSETPSFLQEIKEGSDALKLVKNGGYILIVVGILVDAGLLIADAIRGSKQREELREAIAKLCCHRFIAKQLQQKSHIILGFRSDAHVILKMKSKYDKWIKDGRETKENSDADMKKMFTLVDDLKAKINKLSAQGTWDLLDKQDEESKIAWKNEDPALSEIVQYITQHPELEKAERKDESAP</sequence>
<proteinExistence type="predicted"/>
<organism evidence="1 2">
    <name type="scientific">Hebeloma cylindrosporum</name>
    <dbReference type="NCBI Taxonomy" id="76867"/>
    <lineage>
        <taxon>Eukaryota</taxon>
        <taxon>Fungi</taxon>
        <taxon>Dikarya</taxon>
        <taxon>Basidiomycota</taxon>
        <taxon>Agaricomycotina</taxon>
        <taxon>Agaricomycetes</taxon>
        <taxon>Agaricomycetidae</taxon>
        <taxon>Agaricales</taxon>
        <taxon>Agaricineae</taxon>
        <taxon>Hymenogastraceae</taxon>
        <taxon>Hebeloma</taxon>
    </lineage>
</organism>
<keyword evidence="2" id="KW-1185">Reference proteome</keyword>
<gene>
    <name evidence="1" type="ORF">M413DRAFT_432911</name>
</gene>
<protein>
    <submittedName>
        <fullName evidence="1">Uncharacterized protein</fullName>
    </submittedName>
</protein>
<name>A0A0C3BUS6_HEBCY</name>
<accession>A0A0C3BUS6</accession>
<evidence type="ECO:0000313" key="1">
    <source>
        <dbReference type="EMBL" id="KIM35086.1"/>
    </source>
</evidence>
<dbReference type="OrthoDB" id="3516995at2759"/>
<dbReference type="EMBL" id="KN831832">
    <property type="protein sequence ID" value="KIM35086.1"/>
    <property type="molecule type" value="Genomic_DNA"/>
</dbReference>
<dbReference type="AlphaFoldDB" id="A0A0C3BUS6"/>
<reference evidence="2" key="2">
    <citation type="submission" date="2015-01" db="EMBL/GenBank/DDBJ databases">
        <title>Evolutionary Origins and Diversification of the Mycorrhizal Mutualists.</title>
        <authorList>
            <consortium name="DOE Joint Genome Institute"/>
            <consortium name="Mycorrhizal Genomics Consortium"/>
            <person name="Kohler A."/>
            <person name="Kuo A."/>
            <person name="Nagy L.G."/>
            <person name="Floudas D."/>
            <person name="Copeland A."/>
            <person name="Barry K.W."/>
            <person name="Cichocki N."/>
            <person name="Veneault-Fourrey C."/>
            <person name="LaButti K."/>
            <person name="Lindquist E.A."/>
            <person name="Lipzen A."/>
            <person name="Lundell T."/>
            <person name="Morin E."/>
            <person name="Murat C."/>
            <person name="Riley R."/>
            <person name="Ohm R."/>
            <person name="Sun H."/>
            <person name="Tunlid A."/>
            <person name="Henrissat B."/>
            <person name="Grigoriev I.V."/>
            <person name="Hibbett D.S."/>
            <person name="Martin F."/>
        </authorList>
    </citation>
    <scope>NUCLEOTIDE SEQUENCE [LARGE SCALE GENOMIC DNA]</scope>
    <source>
        <strain evidence="2">h7</strain>
    </source>
</reference>
<dbReference type="HOGENOM" id="CLU_824008_0_0_1"/>
<reference evidence="1 2" key="1">
    <citation type="submission" date="2014-04" db="EMBL/GenBank/DDBJ databases">
        <authorList>
            <consortium name="DOE Joint Genome Institute"/>
            <person name="Kuo A."/>
            <person name="Gay G."/>
            <person name="Dore J."/>
            <person name="Kohler A."/>
            <person name="Nagy L.G."/>
            <person name="Floudas D."/>
            <person name="Copeland A."/>
            <person name="Barry K.W."/>
            <person name="Cichocki N."/>
            <person name="Veneault-Fourrey C."/>
            <person name="LaButti K."/>
            <person name="Lindquist E.A."/>
            <person name="Lipzen A."/>
            <person name="Lundell T."/>
            <person name="Morin E."/>
            <person name="Murat C."/>
            <person name="Sun H."/>
            <person name="Tunlid A."/>
            <person name="Henrissat B."/>
            <person name="Grigoriev I.V."/>
            <person name="Hibbett D.S."/>
            <person name="Martin F."/>
            <person name="Nordberg H.P."/>
            <person name="Cantor M.N."/>
            <person name="Hua S.X."/>
        </authorList>
    </citation>
    <scope>NUCLEOTIDE SEQUENCE [LARGE SCALE GENOMIC DNA]</scope>
    <source>
        <strain evidence="2">h7</strain>
    </source>
</reference>
<dbReference type="Proteomes" id="UP000053424">
    <property type="component" value="Unassembled WGS sequence"/>
</dbReference>
<evidence type="ECO:0000313" key="2">
    <source>
        <dbReference type="Proteomes" id="UP000053424"/>
    </source>
</evidence>